<evidence type="ECO:0008006" key="10">
    <source>
        <dbReference type="Google" id="ProtNLM"/>
    </source>
</evidence>
<accession>A0A835IUM8</accession>
<keyword evidence="4" id="KW-0131">Cell cycle</keyword>
<dbReference type="OrthoDB" id="5590282at2759"/>
<reference evidence="8 9" key="1">
    <citation type="submission" date="2020-10" db="EMBL/GenBank/DDBJ databases">
        <title>The Coptis chinensis genome and diversification of protoberbering-type alkaloids.</title>
        <authorList>
            <person name="Wang B."/>
            <person name="Shu S."/>
            <person name="Song C."/>
            <person name="Liu Y."/>
        </authorList>
    </citation>
    <scope>NUCLEOTIDE SEQUENCE [LARGE SCALE GENOMIC DNA]</scope>
    <source>
        <strain evidence="8">HL-2020</strain>
        <tissue evidence="8">Leaf</tissue>
    </source>
</reference>
<dbReference type="InterPro" id="IPR013763">
    <property type="entry name" value="Cyclin-like_dom"/>
</dbReference>
<name>A0A835IUM8_9MAGN</name>
<proteinExistence type="inferred from homology"/>
<dbReference type="Pfam" id="PF00134">
    <property type="entry name" value="Cyclin_N"/>
    <property type="match status" value="1"/>
</dbReference>
<organism evidence="8 9">
    <name type="scientific">Coptis chinensis</name>
    <dbReference type="NCBI Taxonomy" id="261450"/>
    <lineage>
        <taxon>Eukaryota</taxon>
        <taxon>Viridiplantae</taxon>
        <taxon>Streptophyta</taxon>
        <taxon>Embryophyta</taxon>
        <taxon>Tracheophyta</taxon>
        <taxon>Spermatophyta</taxon>
        <taxon>Magnoliopsida</taxon>
        <taxon>Ranunculales</taxon>
        <taxon>Ranunculaceae</taxon>
        <taxon>Coptidoideae</taxon>
        <taxon>Coptis</taxon>
    </lineage>
</organism>
<keyword evidence="3 5" id="KW-0195">Cyclin</keyword>
<evidence type="ECO:0000259" key="7">
    <source>
        <dbReference type="SMART" id="SM01332"/>
    </source>
</evidence>
<feature type="domain" description="Cyclin C-terminal" evidence="7">
    <location>
        <begin position="199"/>
        <end position="330"/>
    </location>
</feature>
<dbReference type="PANTHER" id="PTHR10177">
    <property type="entry name" value="CYCLINS"/>
    <property type="match status" value="1"/>
</dbReference>
<evidence type="ECO:0000256" key="2">
    <source>
        <dbReference type="ARBA" id="ARBA00022618"/>
    </source>
</evidence>
<dbReference type="GO" id="GO:0048316">
    <property type="term" value="P:seed development"/>
    <property type="evidence" value="ECO:0007669"/>
    <property type="project" value="UniProtKB-ARBA"/>
</dbReference>
<dbReference type="PROSITE" id="PS00292">
    <property type="entry name" value="CYCLINS"/>
    <property type="match status" value="1"/>
</dbReference>
<evidence type="ECO:0000256" key="3">
    <source>
        <dbReference type="ARBA" id="ARBA00023127"/>
    </source>
</evidence>
<evidence type="ECO:0000313" key="8">
    <source>
        <dbReference type="EMBL" id="KAF9621913.1"/>
    </source>
</evidence>
<dbReference type="InterPro" id="IPR039361">
    <property type="entry name" value="Cyclin"/>
</dbReference>
<feature type="domain" description="Cyclin-like" evidence="6">
    <location>
        <begin position="102"/>
        <end position="190"/>
    </location>
</feature>
<dbReference type="GO" id="GO:0010444">
    <property type="term" value="P:guard mother cell differentiation"/>
    <property type="evidence" value="ECO:0007669"/>
    <property type="project" value="UniProtKB-ARBA"/>
</dbReference>
<evidence type="ECO:0000313" key="9">
    <source>
        <dbReference type="Proteomes" id="UP000631114"/>
    </source>
</evidence>
<protein>
    <recommendedName>
        <fullName evidence="10">B-like cyclin</fullName>
    </recommendedName>
</protein>
<dbReference type="InterPro" id="IPR006671">
    <property type="entry name" value="Cyclin_N"/>
</dbReference>
<dbReference type="AlphaFoldDB" id="A0A835IUM8"/>
<evidence type="ECO:0000256" key="4">
    <source>
        <dbReference type="ARBA" id="ARBA00023306"/>
    </source>
</evidence>
<comment type="similarity">
    <text evidence="1">Belongs to the cyclin family. Cyclin D subfamily.</text>
</comment>
<dbReference type="FunFam" id="1.10.472.10:FF:000074">
    <property type="entry name" value="D3-type cyclin"/>
    <property type="match status" value="1"/>
</dbReference>
<dbReference type="InterPro" id="IPR004367">
    <property type="entry name" value="Cyclin_C-dom"/>
</dbReference>
<sequence length="376" mass="43099">MAPQNQQQQQQQSSNQHRLYLLDALYCEEERLEEGEESECENSNVTNETTNPTTFLLEQDLFWEDEELVLLFSKEKETHLLINSSNFDIDSSLVLARKEAVEWMLKVDAHYGFSALTAVLAVNYLDRFMSSLRFQKDKPWMTQLAAVACLSVAAKVEETQVPLLLDLQVEETKYVFEAKTIQRMELLVLSTLHWKMNQVTPLSFLDHIIRRLGLKNNLHWEFMKRCERLLLSVIADSRSVCYLPSVLATATMLHVIKEVEPCNPTEYQNQLMDILKINKDKLDECSALILDSTSGDIKENQNVSYTRKRKYQFEPGSPNGVIDASFSSDSSNDSWAVSSSVSSSPKCLFKKSRIQELQMPLSSFNRFAVDVITSPR</sequence>
<evidence type="ECO:0000259" key="6">
    <source>
        <dbReference type="SMART" id="SM00385"/>
    </source>
</evidence>
<keyword evidence="9" id="KW-1185">Reference proteome</keyword>
<dbReference type="SMART" id="SM01332">
    <property type="entry name" value="Cyclin_C"/>
    <property type="match status" value="1"/>
</dbReference>
<dbReference type="GO" id="GO:0051301">
    <property type="term" value="P:cell division"/>
    <property type="evidence" value="ECO:0007669"/>
    <property type="project" value="UniProtKB-KW"/>
</dbReference>
<dbReference type="CDD" id="cd20543">
    <property type="entry name" value="CYCLIN_AtCycD-like_rpt1"/>
    <property type="match status" value="1"/>
</dbReference>
<dbReference type="EMBL" id="JADFTS010000002">
    <property type="protein sequence ID" value="KAF9621913.1"/>
    <property type="molecule type" value="Genomic_DNA"/>
</dbReference>
<dbReference type="Pfam" id="PF02984">
    <property type="entry name" value="Cyclin_C"/>
    <property type="match status" value="1"/>
</dbReference>
<dbReference type="Gene3D" id="1.10.472.10">
    <property type="entry name" value="Cyclin-like"/>
    <property type="match status" value="2"/>
</dbReference>
<keyword evidence="2" id="KW-0132">Cell division</keyword>
<dbReference type="SMART" id="SM00385">
    <property type="entry name" value="CYCLIN"/>
    <property type="match status" value="1"/>
</dbReference>
<dbReference type="InterPro" id="IPR036915">
    <property type="entry name" value="Cyclin-like_sf"/>
</dbReference>
<dbReference type="SUPFAM" id="SSF47954">
    <property type="entry name" value="Cyclin-like"/>
    <property type="match status" value="2"/>
</dbReference>
<dbReference type="FunFam" id="1.10.472.10:FF:000070">
    <property type="entry name" value="CYCLIN D32"/>
    <property type="match status" value="1"/>
</dbReference>
<evidence type="ECO:0000256" key="1">
    <source>
        <dbReference type="ARBA" id="ARBA00009065"/>
    </source>
</evidence>
<dbReference type="CDD" id="cd20544">
    <property type="entry name" value="CYCLIN_AtCycD-like_rpt2"/>
    <property type="match status" value="1"/>
</dbReference>
<comment type="caution">
    <text evidence="8">The sequence shown here is derived from an EMBL/GenBank/DDBJ whole genome shotgun (WGS) entry which is preliminary data.</text>
</comment>
<dbReference type="InterPro" id="IPR048258">
    <property type="entry name" value="Cyclins_cyclin-box"/>
</dbReference>
<dbReference type="Proteomes" id="UP000631114">
    <property type="component" value="Unassembled WGS sequence"/>
</dbReference>
<gene>
    <name evidence="8" type="ORF">IFM89_029133</name>
</gene>
<evidence type="ECO:0000256" key="5">
    <source>
        <dbReference type="RuleBase" id="RU000383"/>
    </source>
</evidence>